<dbReference type="Proteomes" id="UP000317093">
    <property type="component" value="Chromosome"/>
</dbReference>
<dbReference type="InterPro" id="IPR010131">
    <property type="entry name" value="MdtP/NodT-like"/>
</dbReference>
<dbReference type="Gene3D" id="1.20.1600.10">
    <property type="entry name" value="Outer membrane efflux proteins (OEP)"/>
    <property type="match status" value="1"/>
</dbReference>
<dbReference type="PANTHER" id="PTHR30203">
    <property type="entry name" value="OUTER MEMBRANE CATION EFFLUX PROTEIN"/>
    <property type="match status" value="1"/>
</dbReference>
<sequence>MINAGLHRSAVLAFAATLEIVVGRLHNVGTSTVGSHWLSSSLWHSRTWGLTMHSWERFTVKIKWALCLSFVAALESGCARQAPFDACCLPAVIPPATACCHESYDLGPEVGGPHPVDFYVGMAVERNPDIQAARSAALALSDVVPQVTALDDPILSSVAYTGSELSPQTLTGRVANSLALTQSLPWLGKLRLDGDIATEDARIALASLVATELRVIERVRLSYYDLYFNQQAVAISRESEKLLKDITDYAEIRYRTGQTSQQDVLLAQVELSQLQDEIVVFEQNIGIAQADISQLLELSPDSTMEALDRVLLPNVPKHLDALYDAAIAQRPELRERLLAIFRDRQSVERAKLDYFPDFDVGLTWNNVTEDGSLSPFANGDDNLGIVVAMNLPVRYRKLSAGVREARHRVAQSVRSYDSARDATLASVRRQIVQARALEKQIAIFENRIIPEAKQTLEVSAADYRVGKVVFVQLIDNWTDLLEFRVQLARLKANLGQTLATLERVVGGTIADEQILAATLPAPEDPTAKPSK</sequence>
<dbReference type="KEGG" id="knv:Pan216_38850"/>
<reference evidence="2 3" key="1">
    <citation type="submission" date="2019-02" db="EMBL/GenBank/DDBJ databases">
        <title>Deep-cultivation of Planctomycetes and their phenomic and genomic characterization uncovers novel biology.</title>
        <authorList>
            <person name="Wiegand S."/>
            <person name="Jogler M."/>
            <person name="Boedeker C."/>
            <person name="Pinto D."/>
            <person name="Vollmers J."/>
            <person name="Rivas-Marin E."/>
            <person name="Kohn T."/>
            <person name="Peeters S.H."/>
            <person name="Heuer A."/>
            <person name="Rast P."/>
            <person name="Oberbeckmann S."/>
            <person name="Bunk B."/>
            <person name="Jeske O."/>
            <person name="Meyerdierks A."/>
            <person name="Storesund J.E."/>
            <person name="Kallscheuer N."/>
            <person name="Luecker S."/>
            <person name="Lage O.M."/>
            <person name="Pohl T."/>
            <person name="Merkel B.J."/>
            <person name="Hornburger P."/>
            <person name="Mueller R.-W."/>
            <person name="Bruemmer F."/>
            <person name="Labrenz M."/>
            <person name="Spormann A.M."/>
            <person name="Op den Camp H."/>
            <person name="Overmann J."/>
            <person name="Amann R."/>
            <person name="Jetten M.S.M."/>
            <person name="Mascher T."/>
            <person name="Medema M.H."/>
            <person name="Devos D.P."/>
            <person name="Kaster A.-K."/>
            <person name="Ovreas L."/>
            <person name="Rohde M."/>
            <person name="Galperin M.Y."/>
            <person name="Jogler C."/>
        </authorList>
    </citation>
    <scope>NUCLEOTIDE SEQUENCE [LARGE SCALE GENOMIC DNA]</scope>
    <source>
        <strain evidence="2 3">Pan216</strain>
    </source>
</reference>
<evidence type="ECO:0000313" key="3">
    <source>
        <dbReference type="Proteomes" id="UP000317093"/>
    </source>
</evidence>
<evidence type="ECO:0000256" key="1">
    <source>
        <dbReference type="ARBA" id="ARBA00007613"/>
    </source>
</evidence>
<dbReference type="EMBL" id="CP036279">
    <property type="protein sequence ID" value="QDU63011.1"/>
    <property type="molecule type" value="Genomic_DNA"/>
</dbReference>
<dbReference type="Pfam" id="PF02321">
    <property type="entry name" value="OEP"/>
    <property type="match status" value="2"/>
</dbReference>
<gene>
    <name evidence="2" type="ORF">Pan216_38850</name>
</gene>
<proteinExistence type="inferred from homology"/>
<comment type="similarity">
    <text evidence="1">Belongs to the outer membrane factor (OMF) (TC 1.B.17) family.</text>
</comment>
<keyword evidence="3" id="KW-1185">Reference proteome</keyword>
<dbReference type="InterPro" id="IPR003423">
    <property type="entry name" value="OMP_efflux"/>
</dbReference>
<accession>A0A518B7R9</accession>
<organism evidence="2 3">
    <name type="scientific">Kolteria novifilia</name>
    <dbReference type="NCBI Taxonomy" id="2527975"/>
    <lineage>
        <taxon>Bacteria</taxon>
        <taxon>Pseudomonadati</taxon>
        <taxon>Planctomycetota</taxon>
        <taxon>Planctomycetia</taxon>
        <taxon>Kolteriales</taxon>
        <taxon>Kolteriaceae</taxon>
        <taxon>Kolteria</taxon>
    </lineage>
</organism>
<protein>
    <submittedName>
        <fullName evidence="2">Outer membrane efflux protein</fullName>
    </submittedName>
</protein>
<dbReference type="AlphaFoldDB" id="A0A518B7R9"/>
<dbReference type="GO" id="GO:0015562">
    <property type="term" value="F:efflux transmembrane transporter activity"/>
    <property type="evidence" value="ECO:0007669"/>
    <property type="project" value="InterPro"/>
</dbReference>
<name>A0A518B7R9_9BACT</name>
<evidence type="ECO:0000313" key="2">
    <source>
        <dbReference type="EMBL" id="QDU63011.1"/>
    </source>
</evidence>
<dbReference type="SUPFAM" id="SSF56954">
    <property type="entry name" value="Outer membrane efflux proteins (OEP)"/>
    <property type="match status" value="1"/>
</dbReference>